<sequence length="476" mass="54216">MSTTLGVEHTSLRGATPPPIEWIPVETLAYIFEFCLPTSKTSRIEAGAAPLVLREVCKTWLKVSEDHPALWAYRTFHFPQNYAEWPGAVERNIRLFDFWFKPSRNFSFGLCIKDVTKRSADDDLAITYRDCLQHFVGHLTRFGDRLLGELAIQMPTVVLEIFLDITTTRNQNFPLSIRSTNVNGPRVRICPSTHHPQTTDVHTPRDASVCFPSIRHPLSLKSLAPRLTSLIRGQDLHHLTLTICCADHDDVDRMYHFLQQCSSVASLGLRVWFGLNPLERVAPLSLNLPRLETLLLEDILNEQDFFAGFISTLRMPILRTLTLKRHPSVTGWRGGHIASLLPATSQLLQTLVLECWPLTTSEMMDFIHQRIRTSRLKNIQLFPMHMYADIIRGLTVAPERLSIPASNTLPRHSDASGKPRRSFRSSLLEHRRRFVAKLPRLGARRWGFCHAWRDVAGASRAALNNTSGSVMAWIRR</sequence>
<evidence type="ECO:0000313" key="1">
    <source>
        <dbReference type="EMBL" id="KAH7921206.1"/>
    </source>
</evidence>
<evidence type="ECO:0000313" key="2">
    <source>
        <dbReference type="Proteomes" id="UP000790709"/>
    </source>
</evidence>
<name>A0ACB8B655_9AGAM</name>
<dbReference type="EMBL" id="MU266537">
    <property type="protein sequence ID" value="KAH7921206.1"/>
    <property type="molecule type" value="Genomic_DNA"/>
</dbReference>
<accession>A0ACB8B655</accession>
<reference evidence="1" key="1">
    <citation type="journal article" date="2021" name="New Phytol.">
        <title>Evolutionary innovations through gain and loss of genes in the ectomycorrhizal Boletales.</title>
        <authorList>
            <person name="Wu G."/>
            <person name="Miyauchi S."/>
            <person name="Morin E."/>
            <person name="Kuo A."/>
            <person name="Drula E."/>
            <person name="Varga T."/>
            <person name="Kohler A."/>
            <person name="Feng B."/>
            <person name="Cao Y."/>
            <person name="Lipzen A."/>
            <person name="Daum C."/>
            <person name="Hundley H."/>
            <person name="Pangilinan J."/>
            <person name="Johnson J."/>
            <person name="Barry K."/>
            <person name="LaButti K."/>
            <person name="Ng V."/>
            <person name="Ahrendt S."/>
            <person name="Min B."/>
            <person name="Choi I.G."/>
            <person name="Park H."/>
            <person name="Plett J.M."/>
            <person name="Magnuson J."/>
            <person name="Spatafora J.W."/>
            <person name="Nagy L.G."/>
            <person name="Henrissat B."/>
            <person name="Grigoriev I.V."/>
            <person name="Yang Z.L."/>
            <person name="Xu J."/>
            <person name="Martin F.M."/>
        </authorList>
    </citation>
    <scope>NUCLEOTIDE SEQUENCE</scope>
    <source>
        <strain evidence="1">KUC20120723A-06</strain>
    </source>
</reference>
<comment type="caution">
    <text evidence="1">The sequence shown here is derived from an EMBL/GenBank/DDBJ whole genome shotgun (WGS) entry which is preliminary data.</text>
</comment>
<gene>
    <name evidence="1" type="ORF">BV22DRAFT_746276</name>
</gene>
<proteinExistence type="predicted"/>
<protein>
    <submittedName>
        <fullName evidence="1">Uncharacterized protein</fullName>
    </submittedName>
</protein>
<dbReference type="Proteomes" id="UP000790709">
    <property type="component" value="Unassembled WGS sequence"/>
</dbReference>
<keyword evidence="2" id="KW-1185">Reference proteome</keyword>
<organism evidence="1 2">
    <name type="scientific">Leucogyrophana mollusca</name>
    <dbReference type="NCBI Taxonomy" id="85980"/>
    <lineage>
        <taxon>Eukaryota</taxon>
        <taxon>Fungi</taxon>
        <taxon>Dikarya</taxon>
        <taxon>Basidiomycota</taxon>
        <taxon>Agaricomycotina</taxon>
        <taxon>Agaricomycetes</taxon>
        <taxon>Agaricomycetidae</taxon>
        <taxon>Boletales</taxon>
        <taxon>Boletales incertae sedis</taxon>
        <taxon>Leucogyrophana</taxon>
    </lineage>
</organism>